<keyword evidence="3" id="KW-1185">Reference proteome</keyword>
<evidence type="ECO:0000313" key="2">
    <source>
        <dbReference type="EMBL" id="MBB6732675.1"/>
    </source>
</evidence>
<dbReference type="RefSeq" id="WP_185130335.1">
    <property type="nucleotide sequence ID" value="NZ_JACJVO010000021.1"/>
</dbReference>
<gene>
    <name evidence="2" type="ORF">H7C18_17270</name>
</gene>
<reference evidence="2 3" key="1">
    <citation type="submission" date="2020-08" db="EMBL/GenBank/DDBJ databases">
        <title>Cohnella phylogeny.</title>
        <authorList>
            <person name="Dunlap C."/>
        </authorList>
    </citation>
    <scope>NUCLEOTIDE SEQUENCE [LARGE SCALE GENOMIC DNA]</scope>
    <source>
        <strain evidence="2 3">CBP 2801</strain>
    </source>
</reference>
<sequence length="240" mass="25972">MKKLFSFVSIASLAIAISIPAAAEAAAPLPVNEHVLSKDKINSLLSTSLPFDPSTVHTATEEEVELIKEKAKQEKLAHPDQAVDLQEVLEDLNLSDLTIVSENEMNKISSSQVQPFAASGIIDAGGIGFESYSRDATYFRAQAHVFNSVPLTTIDQIAGYVEGFRQLSLDFPTSYVVMFNEFYDARNIGYGNTKVLDPKSIAHLGLIAKMTITGVVKVGEDTRTLTNTIVSNTNGTFTNG</sequence>
<dbReference type="EMBL" id="JACJVO010000021">
    <property type="protein sequence ID" value="MBB6732675.1"/>
    <property type="molecule type" value="Genomic_DNA"/>
</dbReference>
<dbReference type="AlphaFoldDB" id="A0A7X0SPU8"/>
<proteinExistence type="predicted"/>
<protein>
    <submittedName>
        <fullName evidence="2">Uncharacterized protein</fullName>
    </submittedName>
</protein>
<name>A0A7X0SPU8_9BACL</name>
<accession>A0A7X0SPU8</accession>
<comment type="caution">
    <text evidence="2">The sequence shown here is derived from an EMBL/GenBank/DDBJ whole genome shotgun (WGS) entry which is preliminary data.</text>
</comment>
<dbReference type="Proteomes" id="UP000564644">
    <property type="component" value="Unassembled WGS sequence"/>
</dbReference>
<feature type="signal peptide" evidence="1">
    <location>
        <begin position="1"/>
        <end position="23"/>
    </location>
</feature>
<evidence type="ECO:0000256" key="1">
    <source>
        <dbReference type="SAM" id="SignalP"/>
    </source>
</evidence>
<organism evidence="2 3">
    <name type="scientific">Cohnella zeiphila</name>
    <dbReference type="NCBI Taxonomy" id="2761120"/>
    <lineage>
        <taxon>Bacteria</taxon>
        <taxon>Bacillati</taxon>
        <taxon>Bacillota</taxon>
        <taxon>Bacilli</taxon>
        <taxon>Bacillales</taxon>
        <taxon>Paenibacillaceae</taxon>
        <taxon>Cohnella</taxon>
    </lineage>
</organism>
<feature type="chain" id="PRO_5038734364" evidence="1">
    <location>
        <begin position="24"/>
        <end position="240"/>
    </location>
</feature>
<keyword evidence="1" id="KW-0732">Signal</keyword>
<evidence type="ECO:0000313" key="3">
    <source>
        <dbReference type="Proteomes" id="UP000564644"/>
    </source>
</evidence>